<protein>
    <submittedName>
        <fullName evidence="1">Uncharacterized protein</fullName>
    </submittedName>
</protein>
<sequence length="89" mass="9745">MQNQPVFRPLYQLPPAQPQAVTLPQSYTYVLVSQGSSAAGVSAPSQPPTAPVTTQRTWKRADVYYTTDGPFPDGRKSGTLVYFDPSQLK</sequence>
<name>A0AAD9JVE4_9ANNE</name>
<accession>A0AAD9JVE4</accession>
<evidence type="ECO:0000313" key="2">
    <source>
        <dbReference type="Proteomes" id="UP001208570"/>
    </source>
</evidence>
<comment type="caution">
    <text evidence="1">The sequence shown here is derived from an EMBL/GenBank/DDBJ whole genome shotgun (WGS) entry which is preliminary data.</text>
</comment>
<dbReference type="AlphaFoldDB" id="A0AAD9JVE4"/>
<reference evidence="1" key="1">
    <citation type="journal article" date="2023" name="Mol. Biol. Evol.">
        <title>Third-Generation Sequencing Reveals the Adaptive Role of the Epigenome in Three Deep-Sea Polychaetes.</title>
        <authorList>
            <person name="Perez M."/>
            <person name="Aroh O."/>
            <person name="Sun Y."/>
            <person name="Lan Y."/>
            <person name="Juniper S.K."/>
            <person name="Young C.R."/>
            <person name="Angers B."/>
            <person name="Qian P.Y."/>
        </authorList>
    </citation>
    <scope>NUCLEOTIDE SEQUENCE</scope>
    <source>
        <strain evidence="1">P08H-3</strain>
    </source>
</reference>
<dbReference type="Proteomes" id="UP001208570">
    <property type="component" value="Unassembled WGS sequence"/>
</dbReference>
<evidence type="ECO:0000313" key="1">
    <source>
        <dbReference type="EMBL" id="KAK2160053.1"/>
    </source>
</evidence>
<organism evidence="1 2">
    <name type="scientific">Paralvinella palmiformis</name>
    <dbReference type="NCBI Taxonomy" id="53620"/>
    <lineage>
        <taxon>Eukaryota</taxon>
        <taxon>Metazoa</taxon>
        <taxon>Spiralia</taxon>
        <taxon>Lophotrochozoa</taxon>
        <taxon>Annelida</taxon>
        <taxon>Polychaeta</taxon>
        <taxon>Sedentaria</taxon>
        <taxon>Canalipalpata</taxon>
        <taxon>Terebellida</taxon>
        <taxon>Terebelliformia</taxon>
        <taxon>Alvinellidae</taxon>
        <taxon>Paralvinella</taxon>
    </lineage>
</organism>
<proteinExistence type="predicted"/>
<dbReference type="EMBL" id="JAODUP010000141">
    <property type="protein sequence ID" value="KAK2160053.1"/>
    <property type="molecule type" value="Genomic_DNA"/>
</dbReference>
<keyword evidence="2" id="KW-1185">Reference proteome</keyword>
<gene>
    <name evidence="1" type="ORF">LSH36_141g07029</name>
</gene>